<proteinExistence type="predicted"/>
<accession>A0ABS8VJN3</accession>
<evidence type="ECO:0000256" key="1">
    <source>
        <dbReference type="SAM" id="Phobius"/>
    </source>
</evidence>
<keyword evidence="1" id="KW-1133">Transmembrane helix</keyword>
<keyword evidence="3" id="KW-1185">Reference proteome</keyword>
<gene>
    <name evidence="2" type="ORF">HAX54_035717</name>
</gene>
<protein>
    <submittedName>
        <fullName evidence="2">Uncharacterized protein</fullName>
    </submittedName>
</protein>
<feature type="transmembrane region" description="Helical" evidence="1">
    <location>
        <begin position="149"/>
        <end position="166"/>
    </location>
</feature>
<evidence type="ECO:0000313" key="3">
    <source>
        <dbReference type="Proteomes" id="UP000823775"/>
    </source>
</evidence>
<keyword evidence="1" id="KW-0812">Transmembrane</keyword>
<name>A0ABS8VJN3_DATST</name>
<evidence type="ECO:0000313" key="2">
    <source>
        <dbReference type="EMBL" id="MCD9646149.1"/>
    </source>
</evidence>
<keyword evidence="1" id="KW-0472">Membrane</keyword>
<feature type="non-terminal residue" evidence="2">
    <location>
        <position position="1"/>
    </location>
</feature>
<dbReference type="Proteomes" id="UP000823775">
    <property type="component" value="Unassembled WGS sequence"/>
</dbReference>
<comment type="caution">
    <text evidence="2">The sequence shown here is derived from an EMBL/GenBank/DDBJ whole genome shotgun (WGS) entry which is preliminary data.</text>
</comment>
<sequence>LRVFPSPQWAHARVLVSSECLPELMSDIITVIVLTLGKGLFSGPDMQQPPRRYELRWITEQEATTAKHRLCIEQALQQLNIEYPLSEHSRALYRVGPEFEDPLDDDMPLMMNRLELAPFKSSIVMMERTQRWGKLLMPPQIIRARPMEFFFHPFYLCFIVLALSAID</sequence>
<dbReference type="EMBL" id="JACEIK010004683">
    <property type="protein sequence ID" value="MCD9646149.1"/>
    <property type="molecule type" value="Genomic_DNA"/>
</dbReference>
<reference evidence="2 3" key="1">
    <citation type="journal article" date="2021" name="BMC Genomics">
        <title>Datura genome reveals duplications of psychoactive alkaloid biosynthetic genes and high mutation rate following tissue culture.</title>
        <authorList>
            <person name="Rajewski A."/>
            <person name="Carter-House D."/>
            <person name="Stajich J."/>
            <person name="Litt A."/>
        </authorList>
    </citation>
    <scope>NUCLEOTIDE SEQUENCE [LARGE SCALE GENOMIC DNA]</scope>
    <source>
        <strain evidence="2">AR-01</strain>
    </source>
</reference>
<organism evidence="2 3">
    <name type="scientific">Datura stramonium</name>
    <name type="common">Jimsonweed</name>
    <name type="synonym">Common thornapple</name>
    <dbReference type="NCBI Taxonomy" id="4076"/>
    <lineage>
        <taxon>Eukaryota</taxon>
        <taxon>Viridiplantae</taxon>
        <taxon>Streptophyta</taxon>
        <taxon>Embryophyta</taxon>
        <taxon>Tracheophyta</taxon>
        <taxon>Spermatophyta</taxon>
        <taxon>Magnoliopsida</taxon>
        <taxon>eudicotyledons</taxon>
        <taxon>Gunneridae</taxon>
        <taxon>Pentapetalae</taxon>
        <taxon>asterids</taxon>
        <taxon>lamiids</taxon>
        <taxon>Solanales</taxon>
        <taxon>Solanaceae</taxon>
        <taxon>Solanoideae</taxon>
        <taxon>Datureae</taxon>
        <taxon>Datura</taxon>
    </lineage>
</organism>